<feature type="region of interest" description="Disordered" evidence="1">
    <location>
        <begin position="174"/>
        <end position="206"/>
    </location>
</feature>
<reference evidence="2" key="1">
    <citation type="submission" date="2021-01" db="EMBL/GenBank/DDBJ databases">
        <authorList>
            <person name="Kaushik A."/>
        </authorList>
    </citation>
    <scope>NUCLEOTIDE SEQUENCE</scope>
    <source>
        <strain evidence="2">AG4-R118</strain>
    </source>
</reference>
<protein>
    <recommendedName>
        <fullName evidence="4">Laminin domain protein</fullName>
    </recommendedName>
</protein>
<dbReference type="EMBL" id="CAJMWX010000931">
    <property type="protein sequence ID" value="CAE6439350.1"/>
    <property type="molecule type" value="Genomic_DNA"/>
</dbReference>
<dbReference type="SUPFAM" id="SSF58104">
    <property type="entry name" value="Methyl-accepting chemotaxis protein (MCP) signaling domain"/>
    <property type="match status" value="1"/>
</dbReference>
<dbReference type="Proteomes" id="UP000663888">
    <property type="component" value="Unassembled WGS sequence"/>
</dbReference>
<comment type="caution">
    <text evidence="2">The sequence shown here is derived from an EMBL/GenBank/DDBJ whole genome shotgun (WGS) entry which is preliminary data.</text>
</comment>
<evidence type="ECO:0000313" key="2">
    <source>
        <dbReference type="EMBL" id="CAE6439350.1"/>
    </source>
</evidence>
<name>A0A8H2Y122_9AGAM</name>
<dbReference type="AlphaFoldDB" id="A0A8H2Y122"/>
<evidence type="ECO:0000256" key="1">
    <source>
        <dbReference type="SAM" id="MobiDB-lite"/>
    </source>
</evidence>
<evidence type="ECO:0000313" key="3">
    <source>
        <dbReference type="Proteomes" id="UP000663888"/>
    </source>
</evidence>
<accession>A0A8H2Y122</accession>
<proteinExistence type="predicted"/>
<organism evidence="2 3">
    <name type="scientific">Rhizoctonia solani</name>
    <dbReference type="NCBI Taxonomy" id="456999"/>
    <lineage>
        <taxon>Eukaryota</taxon>
        <taxon>Fungi</taxon>
        <taxon>Dikarya</taxon>
        <taxon>Basidiomycota</taxon>
        <taxon>Agaricomycotina</taxon>
        <taxon>Agaricomycetes</taxon>
        <taxon>Cantharellales</taxon>
        <taxon>Ceratobasidiaceae</taxon>
        <taxon>Rhizoctonia</taxon>
    </lineage>
</organism>
<feature type="compositionally biased region" description="Polar residues" evidence="1">
    <location>
        <begin position="191"/>
        <end position="201"/>
    </location>
</feature>
<evidence type="ECO:0008006" key="4">
    <source>
        <dbReference type="Google" id="ProtNLM"/>
    </source>
</evidence>
<sequence>MSADPTDSICLPPDLPPYLKDVHDLKPILGVPNDEEVIGIHAVIRMASKVVDVPGVGDSRILAQLSEHLFSVQMGKYRKNYLATVFPQDTTFTPPTLPVHVAVQLEPITGAPSDEEMIKVQQALRSYHQFANAPSLFNPRTDMELSQHLFNIQMARYKQHAGQNRATTASHDNLALSSTGPAEQTFDAGQGSPQSGNNVGTGASVVDFNGPAQSRLEVGIQAALERSNGLAEQAKQLMERSNQIAEQTNLLIERANPPGEQLTKQFTKLFERMNQHLEQSNSLAERSIRPVEKLGEVLGNINRVLMKIQHAIIRSHKGNQPSAFDCLVNEKGETPVVSCVTENMTFTDLLDSGTGDDLSVMIDGKYRFFGFDRRLLDDFLQFYGIEDRLSHGARKSKGTLLGDYLSSCIG</sequence>
<gene>
    <name evidence="2" type="ORF">RDB_LOCUS47820</name>
</gene>